<dbReference type="PANTHER" id="PTHR30231:SF41">
    <property type="entry name" value="DNA POLYMERASE III SUBUNIT EPSILON"/>
    <property type="match status" value="1"/>
</dbReference>
<comment type="subunit">
    <text evidence="2">DNA polymerase III contains a core (composed of alpha, epsilon and theta chains) that associates with a tau subunit. This core dimerizes to form the POLIII' complex. PolIII' associates with the gamma complex (composed of gamma, delta, delta', psi and chi chains) and with the beta chain to form the complete DNA polymerase III complex.</text>
</comment>
<comment type="function">
    <text evidence="1">DNA polymerase III is a complex, multichain enzyme responsible for most of the replicative synthesis in bacteria. The epsilon subunit contain the editing function and is a proofreading 3'-5' exonuclease.</text>
</comment>
<dbReference type="GO" id="GO:0005829">
    <property type="term" value="C:cytosol"/>
    <property type="evidence" value="ECO:0007669"/>
    <property type="project" value="TreeGrafter"/>
</dbReference>
<dbReference type="InterPro" id="IPR013520">
    <property type="entry name" value="Ribonucl_H"/>
</dbReference>
<dbReference type="PANTHER" id="PTHR30231">
    <property type="entry name" value="DNA POLYMERASE III SUBUNIT EPSILON"/>
    <property type="match status" value="1"/>
</dbReference>
<dbReference type="AlphaFoldDB" id="W4L797"/>
<dbReference type="InterPro" id="IPR012337">
    <property type="entry name" value="RNaseH-like_sf"/>
</dbReference>
<dbReference type="GO" id="GO:0008408">
    <property type="term" value="F:3'-5' exonuclease activity"/>
    <property type="evidence" value="ECO:0007669"/>
    <property type="project" value="TreeGrafter"/>
</dbReference>
<evidence type="ECO:0000313" key="4">
    <source>
        <dbReference type="EMBL" id="ETW93226.1"/>
    </source>
</evidence>
<gene>
    <name evidence="4" type="ORF">ETSY1_40130</name>
</gene>
<feature type="domain" description="Exonuclease" evidence="3">
    <location>
        <begin position="55"/>
        <end position="223"/>
    </location>
</feature>
<comment type="caution">
    <text evidence="4">The sequence shown here is derived from an EMBL/GenBank/DDBJ whole genome shotgun (WGS) entry which is preliminary data.</text>
</comment>
<accession>W4L797</accession>
<dbReference type="SMART" id="SM00479">
    <property type="entry name" value="EXOIII"/>
    <property type="match status" value="1"/>
</dbReference>
<evidence type="ECO:0000313" key="5">
    <source>
        <dbReference type="Proteomes" id="UP000019141"/>
    </source>
</evidence>
<keyword evidence="5" id="KW-1185">Reference proteome</keyword>
<evidence type="ECO:0000256" key="2">
    <source>
        <dbReference type="ARBA" id="ARBA00026073"/>
    </source>
</evidence>
<dbReference type="Gene3D" id="3.30.420.10">
    <property type="entry name" value="Ribonuclease H-like superfamily/Ribonuclease H"/>
    <property type="match status" value="1"/>
</dbReference>
<protein>
    <recommendedName>
        <fullName evidence="3">Exonuclease domain-containing protein</fullName>
    </recommendedName>
</protein>
<dbReference type="GO" id="GO:0003677">
    <property type="term" value="F:DNA binding"/>
    <property type="evidence" value="ECO:0007669"/>
    <property type="project" value="InterPro"/>
</dbReference>
<dbReference type="GO" id="GO:0045004">
    <property type="term" value="P:DNA replication proofreading"/>
    <property type="evidence" value="ECO:0007669"/>
    <property type="project" value="TreeGrafter"/>
</dbReference>
<organism evidence="4 5">
    <name type="scientific">Entotheonella factor</name>
    <dbReference type="NCBI Taxonomy" id="1429438"/>
    <lineage>
        <taxon>Bacteria</taxon>
        <taxon>Pseudomonadati</taxon>
        <taxon>Nitrospinota/Tectimicrobiota group</taxon>
        <taxon>Candidatus Tectimicrobiota</taxon>
        <taxon>Candidatus Entotheonellia</taxon>
        <taxon>Candidatus Entotheonellales</taxon>
        <taxon>Candidatus Entotheonellaceae</taxon>
        <taxon>Candidatus Entotheonella</taxon>
    </lineage>
</organism>
<reference evidence="4 5" key="1">
    <citation type="journal article" date="2014" name="Nature">
        <title>An environmental bacterial taxon with a large and distinct metabolic repertoire.</title>
        <authorList>
            <person name="Wilson M.C."/>
            <person name="Mori T."/>
            <person name="Ruckert C."/>
            <person name="Uria A.R."/>
            <person name="Helf M.J."/>
            <person name="Takada K."/>
            <person name="Gernert C."/>
            <person name="Steffens U.A."/>
            <person name="Heycke N."/>
            <person name="Schmitt S."/>
            <person name="Rinke C."/>
            <person name="Helfrich E.J."/>
            <person name="Brachmann A.O."/>
            <person name="Gurgui C."/>
            <person name="Wakimoto T."/>
            <person name="Kracht M."/>
            <person name="Crusemann M."/>
            <person name="Hentschel U."/>
            <person name="Abe I."/>
            <person name="Matsunaga S."/>
            <person name="Kalinowski J."/>
            <person name="Takeyama H."/>
            <person name="Piel J."/>
        </authorList>
    </citation>
    <scope>NUCLEOTIDE SEQUENCE [LARGE SCALE GENOMIC DNA]</scope>
    <source>
        <strain evidence="5">TSY1</strain>
    </source>
</reference>
<dbReference type="FunFam" id="3.30.420.10:FF:000045">
    <property type="entry name" value="3'-5' exonuclease DinG"/>
    <property type="match status" value="1"/>
</dbReference>
<dbReference type="Proteomes" id="UP000019141">
    <property type="component" value="Unassembled WGS sequence"/>
</dbReference>
<evidence type="ECO:0000256" key="1">
    <source>
        <dbReference type="ARBA" id="ARBA00025483"/>
    </source>
</evidence>
<sequence length="244" mass="27322">MRLNTPMAALLTRLLASVPWAARQGRQDPRLRAVHDCLRACKPALLARTPLAHTRFVVMDTETTGFHAYAGDEIVSIALIELQGLEPTGRVYNTLVNPRRDIPAHSTRIHHITNADVAAAPVIEEVLCDVIPFIGESILIGHHVQFDIRFLNKTLYQLCRGRLRHPYLDTMMLYTAVSGRLGHYRLEDVARFCRVTIHGRHTAYGDAMATAAVFQTLATRLSRAEQPVSRLIKCQSAVGLFRQP</sequence>
<name>W4L797_ENTF1</name>
<dbReference type="SUPFAM" id="SSF53098">
    <property type="entry name" value="Ribonuclease H-like"/>
    <property type="match status" value="1"/>
</dbReference>
<dbReference type="InterPro" id="IPR006054">
    <property type="entry name" value="DnaQ"/>
</dbReference>
<dbReference type="CDD" id="cd06127">
    <property type="entry name" value="DEDDh"/>
    <property type="match status" value="1"/>
</dbReference>
<dbReference type="HOGENOM" id="CLU_047806_7_0_7"/>
<dbReference type="GO" id="GO:0003887">
    <property type="term" value="F:DNA-directed DNA polymerase activity"/>
    <property type="evidence" value="ECO:0007669"/>
    <property type="project" value="InterPro"/>
</dbReference>
<dbReference type="InterPro" id="IPR036397">
    <property type="entry name" value="RNaseH_sf"/>
</dbReference>
<dbReference type="NCBIfam" id="TIGR00573">
    <property type="entry name" value="dnaq"/>
    <property type="match status" value="1"/>
</dbReference>
<proteinExistence type="predicted"/>
<evidence type="ECO:0000259" key="3">
    <source>
        <dbReference type="SMART" id="SM00479"/>
    </source>
</evidence>
<dbReference type="EMBL" id="AZHW01001278">
    <property type="protein sequence ID" value="ETW93226.1"/>
    <property type="molecule type" value="Genomic_DNA"/>
</dbReference>
<dbReference type="Pfam" id="PF00929">
    <property type="entry name" value="RNase_T"/>
    <property type="match status" value="1"/>
</dbReference>